<dbReference type="RefSeq" id="WP_136578303.1">
    <property type="nucleotide sequence ID" value="NZ_STFF01000004.1"/>
</dbReference>
<sequence length="194" mass="22879">MTTKLKDKIKAYDLMLQKHIDKKDFVKINRTFKEREDPISGFILGLSKTFLLVQCENEFLLNGYSIIRKDQFDSLRCNKYDHTIKKILKQEGVIDKNYGINISIKLTTWQTIFRDLKKNDYHVIIECEDMDEPLFDIGIIKRIGTNSLAIQYYSPTGLLENKLTTIPYKDITIVKFGDRYTTTFRKYLRKSAKK</sequence>
<gene>
    <name evidence="1" type="ORF">FAM09_16870</name>
</gene>
<dbReference type="Proteomes" id="UP000306918">
    <property type="component" value="Unassembled WGS sequence"/>
</dbReference>
<evidence type="ECO:0000313" key="2">
    <source>
        <dbReference type="Proteomes" id="UP000306918"/>
    </source>
</evidence>
<comment type="caution">
    <text evidence="1">The sequence shown here is derived from an EMBL/GenBank/DDBJ whole genome shotgun (WGS) entry which is preliminary data.</text>
</comment>
<dbReference type="EMBL" id="STFF01000004">
    <property type="protein sequence ID" value="THU38348.1"/>
    <property type="molecule type" value="Genomic_DNA"/>
</dbReference>
<reference evidence="1 2" key="1">
    <citation type="submission" date="2019-04" db="EMBL/GenBank/DDBJ databases">
        <title>Niastella caeni sp. nov., isolated from activated sludge.</title>
        <authorList>
            <person name="Sheng M."/>
        </authorList>
    </citation>
    <scope>NUCLEOTIDE SEQUENCE [LARGE SCALE GENOMIC DNA]</scope>
    <source>
        <strain evidence="1 2">HX-2-15</strain>
    </source>
</reference>
<organism evidence="1 2">
    <name type="scientific">Niastella caeni</name>
    <dbReference type="NCBI Taxonomy" id="2569763"/>
    <lineage>
        <taxon>Bacteria</taxon>
        <taxon>Pseudomonadati</taxon>
        <taxon>Bacteroidota</taxon>
        <taxon>Chitinophagia</taxon>
        <taxon>Chitinophagales</taxon>
        <taxon>Chitinophagaceae</taxon>
        <taxon>Niastella</taxon>
    </lineage>
</organism>
<dbReference type="OrthoDB" id="7173027at2"/>
<evidence type="ECO:0000313" key="1">
    <source>
        <dbReference type="EMBL" id="THU38348.1"/>
    </source>
</evidence>
<proteinExistence type="predicted"/>
<dbReference type="AlphaFoldDB" id="A0A4S8HS41"/>
<protein>
    <submittedName>
        <fullName evidence="1">Uncharacterized protein</fullName>
    </submittedName>
</protein>
<accession>A0A4S8HS41</accession>
<name>A0A4S8HS41_9BACT</name>
<keyword evidence="2" id="KW-1185">Reference proteome</keyword>